<name>A0A9Q9EPL1_9PEZI</name>
<feature type="region of interest" description="Disordered" evidence="1">
    <location>
        <begin position="516"/>
        <end position="563"/>
    </location>
</feature>
<protein>
    <submittedName>
        <fullName evidence="2">Uncharacterized protein</fullName>
    </submittedName>
</protein>
<feature type="compositionally biased region" description="Polar residues" evidence="1">
    <location>
        <begin position="965"/>
        <end position="979"/>
    </location>
</feature>
<feature type="region of interest" description="Disordered" evidence="1">
    <location>
        <begin position="267"/>
        <end position="349"/>
    </location>
</feature>
<feature type="compositionally biased region" description="Low complexity" evidence="1">
    <location>
        <begin position="880"/>
        <end position="890"/>
    </location>
</feature>
<feature type="compositionally biased region" description="Basic residues" evidence="1">
    <location>
        <begin position="1"/>
        <end position="13"/>
    </location>
</feature>
<feature type="compositionally biased region" description="Polar residues" evidence="1">
    <location>
        <begin position="1209"/>
        <end position="1234"/>
    </location>
</feature>
<dbReference type="Proteomes" id="UP001056384">
    <property type="component" value="Chromosome 10"/>
</dbReference>
<feature type="region of interest" description="Disordered" evidence="1">
    <location>
        <begin position="473"/>
        <end position="492"/>
    </location>
</feature>
<organism evidence="2 3">
    <name type="scientific">Septoria linicola</name>
    <dbReference type="NCBI Taxonomy" id="215465"/>
    <lineage>
        <taxon>Eukaryota</taxon>
        <taxon>Fungi</taxon>
        <taxon>Dikarya</taxon>
        <taxon>Ascomycota</taxon>
        <taxon>Pezizomycotina</taxon>
        <taxon>Dothideomycetes</taxon>
        <taxon>Dothideomycetidae</taxon>
        <taxon>Mycosphaerellales</taxon>
        <taxon>Mycosphaerellaceae</taxon>
        <taxon>Septoria</taxon>
    </lineage>
</organism>
<keyword evidence="3" id="KW-1185">Reference proteome</keyword>
<feature type="region of interest" description="Disordered" evidence="1">
    <location>
        <begin position="38"/>
        <end position="63"/>
    </location>
</feature>
<feature type="compositionally biased region" description="Basic residues" evidence="1">
    <location>
        <begin position="750"/>
        <end position="763"/>
    </location>
</feature>
<dbReference type="EMBL" id="CP099427">
    <property type="protein sequence ID" value="USW57842.1"/>
    <property type="molecule type" value="Genomic_DNA"/>
</dbReference>
<feature type="compositionally biased region" description="Polar residues" evidence="1">
    <location>
        <begin position="737"/>
        <end position="746"/>
    </location>
</feature>
<feature type="compositionally biased region" description="Polar residues" evidence="1">
    <location>
        <begin position="694"/>
        <end position="712"/>
    </location>
</feature>
<evidence type="ECO:0000313" key="3">
    <source>
        <dbReference type="Proteomes" id="UP001056384"/>
    </source>
</evidence>
<feature type="region of interest" description="Disordered" evidence="1">
    <location>
        <begin position="582"/>
        <end position="810"/>
    </location>
</feature>
<reference evidence="2" key="1">
    <citation type="submission" date="2022-06" db="EMBL/GenBank/DDBJ databases">
        <title>Complete genome sequences of two strains of the flax pathogen Septoria linicola.</title>
        <authorList>
            <person name="Lapalu N."/>
            <person name="Simon A."/>
            <person name="Demenou B."/>
            <person name="Paumier D."/>
            <person name="Guillot M.-P."/>
            <person name="Gout L."/>
            <person name="Valade R."/>
        </authorList>
    </citation>
    <scope>NUCLEOTIDE SEQUENCE</scope>
    <source>
        <strain evidence="2">SE15195</strain>
    </source>
</reference>
<feature type="compositionally biased region" description="Basic and acidic residues" evidence="1">
    <location>
        <begin position="665"/>
        <end position="689"/>
    </location>
</feature>
<feature type="region of interest" description="Disordered" evidence="1">
    <location>
        <begin position="89"/>
        <end position="122"/>
    </location>
</feature>
<feature type="compositionally biased region" description="Polar residues" evidence="1">
    <location>
        <begin position="640"/>
        <end position="657"/>
    </location>
</feature>
<feature type="region of interest" description="Disordered" evidence="1">
    <location>
        <begin position="1"/>
        <end position="20"/>
    </location>
</feature>
<gene>
    <name evidence="2" type="ORF">Slin15195_G111610</name>
</gene>
<feature type="compositionally biased region" description="Polar residues" evidence="1">
    <location>
        <begin position="38"/>
        <end position="56"/>
    </location>
</feature>
<feature type="compositionally biased region" description="Basic and acidic residues" evidence="1">
    <location>
        <begin position="289"/>
        <end position="303"/>
    </location>
</feature>
<feature type="compositionally biased region" description="Polar residues" evidence="1">
    <location>
        <begin position="326"/>
        <end position="346"/>
    </location>
</feature>
<feature type="compositionally biased region" description="Polar residues" evidence="1">
    <location>
        <begin position="516"/>
        <end position="544"/>
    </location>
</feature>
<feature type="compositionally biased region" description="Low complexity" evidence="1">
    <location>
        <begin position="1095"/>
        <end position="1113"/>
    </location>
</feature>
<feature type="compositionally biased region" description="Polar residues" evidence="1">
    <location>
        <begin position="1118"/>
        <end position="1133"/>
    </location>
</feature>
<sequence>MPFHRQSRPKLTKTRSSDNTTVLASTDAYLSANHSRTSFSDLKSSARTTLPRQSTFPEDIGTAAELPPLSKNRLSRVSSASALNLDAGFGTSSTTVNSLEPKRIASGASMESQRSPGLPALPESMSKIDIEQAINLLQELKRTASPEELVSLHKALLPTREVSPVPPPQLSSIEEHAAFSALSGRVRSARPPGLATRGSILEDPLRSQEEVAAKSVKPKESREDHGAWFQETMSAVHARTCSMTSTGTAPDSSYSRTGGAYGLGTLRITNGRANSPEPGLVSKLASSEDQAKKAEQPKRRSEEAPVPASSNRDEKSLKHQRRHSQDSINSSSALSLAQRRQQQWGLRTSRPIPSLSSVVQPKIQGLENNESRLVQRPADLNQKRDMASLPSTLRVATNVPRYEQRWNHRASHLSNEYLLDCDISSSPYDDQVHELPECAKRLSTVKDNEAEDSSDSTGGDACAQALLQLTSSPDTYTPQAENEGQSSTEAKNEELNVDMASSPRFSFDAIPNRPQVMQKQDSGYCSEISNSTSKHTSPSGSKKSTALEPTPEQTTKGSETQLNDAASAKTVVGSPTFIASSLEPGVNMQQTPKKEAALDSPRLQPVSVETKKRLSPLSIFKSRNRASKRNSIAVDASPPVNRSNDGLPRSSSAQGHHSTPAKVSSDMRRKTLQKRMPEPVRHKREEIHKARQSMDVSQAIESEPTTDSSSPGLDQPRTVIKHVPLARNASDADDELSNSASPTAKPTRSWGRRSKSFARRRSKTIQEEEHEDSPATKVVPESAPERRRSKSLAGPGTPVSRRPSVDAVTHASCIRGSHQTAMQPHPGFQSVARSLEAVPLEKGDGNAVSSVPTAVRNASLRSKKSRDSIARTAARRHHAPAPAVAATPARSHTPVQDLYPEWQSKPASEASSPAAQEVQIANALPPVISHRPALEAIPPLPELPADLDSILCKADLLMSKKLMNSPKTSPRGSARNSIDSGRRHRANNAVGHGGQDQDLSMSLFSQTVVGEPPMAEAPSDSEMPAEADGTPLHRRQFSFEPLAKPTHMVAEAKSHSPRHDAQHSGWPGWAQQSARWRQRSSIVGNAAELPCGDDTSSATPDPAAGTASPASPSIVVSRYNTPLGSENAANRSNSAHKRSSTVQVISHPSGDSDKENDVDTTVLRRSNSIVSTATYVTMTTSDGRPAKVDVARTDSAFAQTTTTTTTTTMSHYTSNNGSATNLPSTGNRSASQTGLHSKYMPYRPADSMHAERSRALNMASRSCQVKDADTEKLKVDCQPHMARRASTEVFDRYGGGLGYGWDRQAGLVGSAGTRNTSKENLNRKSVKMSEEWGLDLSDVPVFLQRRVQ</sequence>
<feature type="region of interest" description="Disordered" evidence="1">
    <location>
        <begin position="962"/>
        <end position="998"/>
    </location>
</feature>
<evidence type="ECO:0000256" key="1">
    <source>
        <dbReference type="SAM" id="MobiDB-lite"/>
    </source>
</evidence>
<feature type="compositionally biased region" description="Polar residues" evidence="1">
    <location>
        <begin position="551"/>
        <end position="563"/>
    </location>
</feature>
<evidence type="ECO:0000313" key="2">
    <source>
        <dbReference type="EMBL" id="USW57842.1"/>
    </source>
</evidence>
<feature type="region of interest" description="Disordered" evidence="1">
    <location>
        <begin position="1087"/>
        <end position="1158"/>
    </location>
</feature>
<feature type="compositionally biased region" description="Polar residues" evidence="1">
    <location>
        <begin position="473"/>
        <end position="489"/>
    </location>
</feature>
<proteinExistence type="predicted"/>
<feature type="region of interest" description="Disordered" evidence="1">
    <location>
        <begin position="873"/>
        <end position="894"/>
    </location>
</feature>
<accession>A0A9Q9EPL1</accession>
<feature type="region of interest" description="Disordered" evidence="1">
    <location>
        <begin position="1207"/>
        <end position="1234"/>
    </location>
</feature>